<evidence type="ECO:0000256" key="4">
    <source>
        <dbReference type="ARBA" id="ARBA00004752"/>
    </source>
</evidence>
<dbReference type="SUPFAM" id="SSF56176">
    <property type="entry name" value="FAD-binding/transporter-associated domain-like"/>
    <property type="match status" value="1"/>
</dbReference>
<comment type="caution">
    <text evidence="19">Lacks conserved residue(s) required for the propagation of feature annotation.</text>
</comment>
<dbReference type="InterPro" id="IPR036318">
    <property type="entry name" value="FAD-bd_PCMH-like_sf"/>
</dbReference>
<dbReference type="SUPFAM" id="SSF56194">
    <property type="entry name" value="Uridine diphospho-N-Acetylenolpyruvylglucosamine reductase, MurB, C-terminal domain"/>
    <property type="match status" value="1"/>
</dbReference>
<name>A0ABU3BU70_9BACT</name>
<evidence type="ECO:0000256" key="8">
    <source>
        <dbReference type="ARBA" id="ARBA00022618"/>
    </source>
</evidence>
<dbReference type="InterPro" id="IPR036635">
    <property type="entry name" value="MurB_C_sf"/>
</dbReference>
<gene>
    <name evidence="19 22" type="primary">murB</name>
    <name evidence="22" type="ORF">RM540_13850</name>
</gene>
<keyword evidence="14 19" id="KW-0560">Oxidoreductase</keyword>
<feature type="compositionally biased region" description="Basic and acidic residues" evidence="20">
    <location>
        <begin position="14"/>
        <end position="24"/>
    </location>
</feature>
<evidence type="ECO:0000256" key="18">
    <source>
        <dbReference type="ARBA" id="ARBA00048914"/>
    </source>
</evidence>
<comment type="caution">
    <text evidence="22">The sequence shown here is derived from an EMBL/GenBank/DDBJ whole genome shotgun (WGS) entry which is preliminary data.</text>
</comment>
<evidence type="ECO:0000256" key="6">
    <source>
        <dbReference type="ARBA" id="ARBA00015188"/>
    </source>
</evidence>
<evidence type="ECO:0000256" key="16">
    <source>
        <dbReference type="ARBA" id="ARBA00023316"/>
    </source>
</evidence>
<feature type="compositionally biased region" description="Pro residues" evidence="20">
    <location>
        <begin position="1"/>
        <end position="11"/>
    </location>
</feature>
<keyword evidence="8 19" id="KW-0132">Cell division</keyword>
<keyword evidence="15 19" id="KW-0131">Cell cycle</keyword>
<evidence type="ECO:0000256" key="2">
    <source>
        <dbReference type="ARBA" id="ARBA00003921"/>
    </source>
</evidence>
<comment type="pathway">
    <text evidence="4 19">Cell wall biogenesis; peptidoglycan biosynthesis.</text>
</comment>
<feature type="region of interest" description="Disordered" evidence="20">
    <location>
        <begin position="1"/>
        <end position="24"/>
    </location>
</feature>
<dbReference type="InterPro" id="IPR016166">
    <property type="entry name" value="FAD-bd_PCMH"/>
</dbReference>
<dbReference type="Pfam" id="PF02873">
    <property type="entry name" value="MurB_C"/>
    <property type="match status" value="1"/>
</dbReference>
<evidence type="ECO:0000313" key="22">
    <source>
        <dbReference type="EMBL" id="MDT0632838.1"/>
    </source>
</evidence>
<protein>
    <recommendedName>
        <fullName evidence="6 19">UDP-N-acetylenolpyruvoylglucosamine reductase</fullName>
        <ecNumber evidence="5 19">1.3.1.98</ecNumber>
    </recommendedName>
    <alternativeName>
        <fullName evidence="17 19">UDP-N-acetylmuramate dehydrogenase</fullName>
    </alternativeName>
</protein>
<reference evidence="22 23" key="1">
    <citation type="submission" date="2023-09" db="EMBL/GenBank/DDBJ databases">
        <authorList>
            <person name="Rey-Velasco X."/>
        </authorList>
    </citation>
    <scope>NUCLEOTIDE SEQUENCE [LARGE SCALE GENOMIC DNA]</scope>
    <source>
        <strain evidence="22 23">F394</strain>
    </source>
</reference>
<feature type="region of interest" description="Disordered" evidence="20">
    <location>
        <begin position="348"/>
        <end position="376"/>
    </location>
</feature>
<comment type="function">
    <text evidence="2 19">Cell wall formation.</text>
</comment>
<dbReference type="PROSITE" id="PS51387">
    <property type="entry name" value="FAD_PCMH"/>
    <property type="match status" value="1"/>
</dbReference>
<keyword evidence="11 19" id="KW-0521">NADP</keyword>
<dbReference type="InterPro" id="IPR016169">
    <property type="entry name" value="FAD-bd_PCMH_sub2"/>
</dbReference>
<keyword evidence="12 19" id="KW-0133">Cell shape</keyword>
<evidence type="ECO:0000256" key="5">
    <source>
        <dbReference type="ARBA" id="ARBA00012518"/>
    </source>
</evidence>
<evidence type="ECO:0000256" key="20">
    <source>
        <dbReference type="SAM" id="MobiDB-lite"/>
    </source>
</evidence>
<keyword evidence="23" id="KW-1185">Reference proteome</keyword>
<feature type="compositionally biased region" description="Basic and acidic residues" evidence="20">
    <location>
        <begin position="367"/>
        <end position="376"/>
    </location>
</feature>
<dbReference type="InterPro" id="IPR003170">
    <property type="entry name" value="MurB"/>
</dbReference>
<dbReference type="InterPro" id="IPR006094">
    <property type="entry name" value="Oxid_FAD_bind_N"/>
</dbReference>
<keyword evidence="9 19" id="KW-0285">Flavoprotein</keyword>
<keyword evidence="7 19" id="KW-0963">Cytoplasm</keyword>
<evidence type="ECO:0000256" key="3">
    <source>
        <dbReference type="ARBA" id="ARBA00004496"/>
    </source>
</evidence>
<evidence type="ECO:0000256" key="9">
    <source>
        <dbReference type="ARBA" id="ARBA00022630"/>
    </source>
</evidence>
<evidence type="ECO:0000313" key="23">
    <source>
        <dbReference type="Proteomes" id="UP001267426"/>
    </source>
</evidence>
<evidence type="ECO:0000256" key="11">
    <source>
        <dbReference type="ARBA" id="ARBA00022857"/>
    </source>
</evidence>
<accession>A0ABU3BU70</accession>
<dbReference type="PANTHER" id="PTHR21071:SF4">
    <property type="entry name" value="UDP-N-ACETYLENOLPYRUVOYLGLUCOSAMINE REDUCTASE"/>
    <property type="match status" value="1"/>
</dbReference>
<evidence type="ECO:0000256" key="12">
    <source>
        <dbReference type="ARBA" id="ARBA00022960"/>
    </source>
</evidence>
<evidence type="ECO:0000259" key="21">
    <source>
        <dbReference type="PROSITE" id="PS51387"/>
    </source>
</evidence>
<dbReference type="PANTHER" id="PTHR21071">
    <property type="entry name" value="UDP-N-ACETYLENOLPYRUVOYLGLUCOSAMINE REDUCTASE"/>
    <property type="match status" value="1"/>
</dbReference>
<keyword evidence="16 19" id="KW-0961">Cell wall biogenesis/degradation</keyword>
<evidence type="ECO:0000256" key="17">
    <source>
        <dbReference type="ARBA" id="ARBA00031026"/>
    </source>
</evidence>
<dbReference type="Proteomes" id="UP001267426">
    <property type="component" value="Unassembled WGS sequence"/>
</dbReference>
<comment type="catalytic activity">
    <reaction evidence="18 19">
        <text>UDP-N-acetyl-alpha-D-muramate + NADP(+) = UDP-N-acetyl-3-O-(1-carboxyvinyl)-alpha-D-glucosamine + NADPH + H(+)</text>
        <dbReference type="Rhea" id="RHEA:12248"/>
        <dbReference type="ChEBI" id="CHEBI:15378"/>
        <dbReference type="ChEBI" id="CHEBI:57783"/>
        <dbReference type="ChEBI" id="CHEBI:58349"/>
        <dbReference type="ChEBI" id="CHEBI:68483"/>
        <dbReference type="ChEBI" id="CHEBI:70757"/>
        <dbReference type="EC" id="1.3.1.98"/>
    </reaction>
</comment>
<dbReference type="InterPro" id="IPR011601">
    <property type="entry name" value="MurB_C"/>
</dbReference>
<sequence length="376" mass="40299">MPLVSAPPRPLSPAERERRERSFRDGLRERLPELDAERIRAGEPIGPYTTFQIGGPADVFFEAHSADELAAAVGAAREAEVPYFLLGLGANILVGDLGFRGVVIRNRAAHVAVDRATGLVTAESGAVVWPDLIEATVAAGLGGLEHYAGIPSTVGGALWQNLHFLSPPPDRERTMFIEEVVESAELLRADGSRVTVGRDWFDFGYDYSTLHVTDDLVLSAAFRLEPADPARLRATVEANLEWRGARHPPLDTQPSAGSIFKKIDGVGAGRLADWCGLKGTRIGGAAVTERHANILINAGAAEGQSATARDVRHLIGYVQETVEREQGYRLSTEVGFVGDFGELGALPPAGWEDADGFSGGVPPGGHPEPHRDAERR</sequence>
<comment type="similarity">
    <text evidence="19">Belongs to the MurB family.</text>
</comment>
<dbReference type="NCBIfam" id="TIGR00179">
    <property type="entry name" value="murB"/>
    <property type="match status" value="1"/>
</dbReference>
<feature type="domain" description="FAD-binding PCMH-type" evidence="21">
    <location>
        <begin position="52"/>
        <end position="227"/>
    </location>
</feature>
<feature type="active site" evidence="19">
    <location>
        <position position="333"/>
    </location>
</feature>
<keyword evidence="10 19" id="KW-0274">FAD</keyword>
<evidence type="ECO:0000256" key="19">
    <source>
        <dbReference type="HAMAP-Rule" id="MF_00037"/>
    </source>
</evidence>
<evidence type="ECO:0000256" key="10">
    <source>
        <dbReference type="ARBA" id="ARBA00022827"/>
    </source>
</evidence>
<evidence type="ECO:0000256" key="15">
    <source>
        <dbReference type="ARBA" id="ARBA00023306"/>
    </source>
</evidence>
<dbReference type="InterPro" id="IPR016167">
    <property type="entry name" value="FAD-bd_PCMH_sub1"/>
</dbReference>
<feature type="active site" description="Proton donor" evidence="19">
    <location>
        <position position="258"/>
    </location>
</feature>
<comment type="subcellular location">
    <subcellularLocation>
        <location evidence="3 19">Cytoplasm</location>
    </subcellularLocation>
</comment>
<evidence type="ECO:0000256" key="7">
    <source>
        <dbReference type="ARBA" id="ARBA00022490"/>
    </source>
</evidence>
<dbReference type="EMBL" id="JAVRHT010000039">
    <property type="protein sequence ID" value="MDT0632838.1"/>
    <property type="molecule type" value="Genomic_DNA"/>
</dbReference>
<evidence type="ECO:0000256" key="14">
    <source>
        <dbReference type="ARBA" id="ARBA00023002"/>
    </source>
</evidence>
<dbReference type="Pfam" id="PF01565">
    <property type="entry name" value="FAD_binding_4"/>
    <property type="match status" value="1"/>
</dbReference>
<evidence type="ECO:0000256" key="1">
    <source>
        <dbReference type="ARBA" id="ARBA00001974"/>
    </source>
</evidence>
<dbReference type="EC" id="1.3.1.98" evidence="5 19"/>
<comment type="cofactor">
    <cofactor evidence="1 19">
        <name>FAD</name>
        <dbReference type="ChEBI" id="CHEBI:57692"/>
    </cofactor>
</comment>
<evidence type="ECO:0000256" key="13">
    <source>
        <dbReference type="ARBA" id="ARBA00022984"/>
    </source>
</evidence>
<dbReference type="Gene3D" id="3.30.43.10">
    <property type="entry name" value="Uridine Diphospho-n-acetylenolpyruvylglucosamine Reductase, domain 2"/>
    <property type="match status" value="1"/>
</dbReference>
<dbReference type="RefSeq" id="WP_311665130.1">
    <property type="nucleotide sequence ID" value="NZ_JAVRHT010000039.1"/>
</dbReference>
<proteinExistence type="inferred from homology"/>
<keyword evidence="13 19" id="KW-0573">Peptidoglycan synthesis</keyword>
<organism evidence="22 23">
    <name type="scientific">Rubrivirga litoralis</name>
    <dbReference type="NCBI Taxonomy" id="3075598"/>
    <lineage>
        <taxon>Bacteria</taxon>
        <taxon>Pseudomonadati</taxon>
        <taxon>Rhodothermota</taxon>
        <taxon>Rhodothermia</taxon>
        <taxon>Rhodothermales</taxon>
        <taxon>Rubricoccaceae</taxon>
        <taxon>Rubrivirga</taxon>
    </lineage>
</organism>
<dbReference type="Gene3D" id="3.90.78.10">
    <property type="entry name" value="UDP-N-acetylenolpyruvoylglucosamine reductase, C-terminal domain"/>
    <property type="match status" value="1"/>
</dbReference>
<dbReference type="GO" id="GO:0008762">
    <property type="term" value="F:UDP-N-acetylmuramate dehydrogenase activity"/>
    <property type="evidence" value="ECO:0007669"/>
    <property type="project" value="UniProtKB-EC"/>
</dbReference>
<dbReference type="HAMAP" id="MF_00037">
    <property type="entry name" value="MurB"/>
    <property type="match status" value="1"/>
</dbReference>
<dbReference type="Gene3D" id="3.30.465.10">
    <property type="match status" value="1"/>
</dbReference>